<dbReference type="InterPro" id="IPR018640">
    <property type="entry name" value="DUF2063"/>
</dbReference>
<dbReference type="EMBL" id="QFZK01000002">
    <property type="protein sequence ID" value="RFO98203.1"/>
    <property type="molecule type" value="Genomic_DNA"/>
</dbReference>
<dbReference type="RefSeq" id="WP_117174895.1">
    <property type="nucleotide sequence ID" value="NZ_QFZK01000002.1"/>
</dbReference>
<dbReference type="Pfam" id="PF09836">
    <property type="entry name" value="DUF2063"/>
    <property type="match status" value="1"/>
</dbReference>
<keyword evidence="3" id="KW-1185">Reference proteome</keyword>
<comment type="caution">
    <text evidence="2">The sequence shown here is derived from an EMBL/GenBank/DDBJ whole genome shotgun (WGS) entry which is preliminary data.</text>
</comment>
<dbReference type="OrthoDB" id="343356at2"/>
<evidence type="ECO:0000313" key="2">
    <source>
        <dbReference type="EMBL" id="RFO98203.1"/>
    </source>
</evidence>
<protein>
    <submittedName>
        <fullName evidence="2">DUF2063 domain-containing protein</fullName>
    </submittedName>
</protein>
<name>A0A3E1RG17_9BURK</name>
<dbReference type="AlphaFoldDB" id="A0A3E1RG17"/>
<organism evidence="2 3">
    <name type="scientific">Rhodoferax lacus</name>
    <dbReference type="NCBI Taxonomy" id="2184758"/>
    <lineage>
        <taxon>Bacteria</taxon>
        <taxon>Pseudomonadati</taxon>
        <taxon>Pseudomonadota</taxon>
        <taxon>Betaproteobacteria</taxon>
        <taxon>Burkholderiales</taxon>
        <taxon>Comamonadaceae</taxon>
        <taxon>Rhodoferax</taxon>
    </lineage>
</organism>
<accession>A0A3E1RG17</accession>
<dbReference type="Gene3D" id="1.10.150.690">
    <property type="entry name" value="DUF2063"/>
    <property type="match status" value="1"/>
</dbReference>
<sequence length="262" mass="28482">MMQLQTLQSAFQDALLQDRPLEPALLDARGVLQFGVYRNAYRARLRAALRDNFEVLPLVMGDEAFDALANAYIEAHPSAHYSLRWFGHQLCSFMRANEALVDHPALVDLARMEWALRQAFDAGTAATLTAAELAAVPAADWADLCFALHPSVQLLELQWAIGPIWHALKSGQTELDPPAALNHHLLVWRQGMNTQWKSLNTAEVVFVQGLLAGQHFGQVCGALAQCVGEEGAAAAAVALLSELLHAGALGALPSQPTEISKY</sequence>
<dbReference type="InterPro" id="IPR044922">
    <property type="entry name" value="DUF2063_N_sf"/>
</dbReference>
<evidence type="ECO:0000259" key="1">
    <source>
        <dbReference type="Pfam" id="PF09836"/>
    </source>
</evidence>
<feature type="domain" description="Putative DNA-binding" evidence="1">
    <location>
        <begin position="7"/>
        <end position="94"/>
    </location>
</feature>
<evidence type="ECO:0000313" key="3">
    <source>
        <dbReference type="Proteomes" id="UP000260665"/>
    </source>
</evidence>
<reference evidence="2 3" key="1">
    <citation type="submission" date="2018-05" db="EMBL/GenBank/DDBJ databases">
        <title>Rhodoferax soyangensis sp.nov., isolated from an oligotrophic freshwater lake.</title>
        <authorList>
            <person name="Park M."/>
        </authorList>
    </citation>
    <scope>NUCLEOTIDE SEQUENCE [LARGE SCALE GENOMIC DNA]</scope>
    <source>
        <strain evidence="2 3">IMCC26218</strain>
    </source>
</reference>
<gene>
    <name evidence="2" type="ORF">DIC66_05680</name>
</gene>
<dbReference type="Proteomes" id="UP000260665">
    <property type="component" value="Unassembled WGS sequence"/>
</dbReference>
<proteinExistence type="predicted"/>